<comment type="caution">
    <text evidence="10">The sequence shown here is derived from an EMBL/GenBank/DDBJ whole genome shotgun (WGS) entry which is preliminary data.</text>
</comment>
<evidence type="ECO:0000256" key="3">
    <source>
        <dbReference type="ARBA" id="ARBA00022692"/>
    </source>
</evidence>
<keyword evidence="6" id="KW-0472">Membrane</keyword>
<dbReference type="InterPro" id="IPR045874">
    <property type="entry name" value="LRK10/LRL21-25-like"/>
</dbReference>
<dbReference type="InterPro" id="IPR000719">
    <property type="entry name" value="Prot_kinase_dom"/>
</dbReference>
<keyword evidence="3" id="KW-0812">Transmembrane</keyword>
<keyword evidence="10" id="KW-0418">Kinase</keyword>
<evidence type="ECO:0000313" key="11">
    <source>
        <dbReference type="Proteomes" id="UP000288805"/>
    </source>
</evidence>
<evidence type="ECO:0000256" key="4">
    <source>
        <dbReference type="ARBA" id="ARBA00022729"/>
    </source>
</evidence>
<dbReference type="GO" id="GO:0005524">
    <property type="term" value="F:ATP binding"/>
    <property type="evidence" value="ECO:0007669"/>
    <property type="project" value="InterPro"/>
</dbReference>
<reference evidence="10 11" key="1">
    <citation type="journal article" date="2018" name="PLoS Genet.">
        <title>Population sequencing reveals clonal diversity and ancestral inbreeding in the grapevine cultivar Chardonnay.</title>
        <authorList>
            <person name="Roach M.J."/>
            <person name="Johnson D.L."/>
            <person name="Bohlmann J."/>
            <person name="van Vuuren H.J."/>
            <person name="Jones S.J."/>
            <person name="Pretorius I.S."/>
            <person name="Schmidt S.A."/>
            <person name="Borneman A.R."/>
        </authorList>
    </citation>
    <scope>NUCLEOTIDE SEQUENCE [LARGE SCALE GENOMIC DNA]</scope>
    <source>
        <strain evidence="11">cv. Chardonnay</strain>
        <tissue evidence="10">Leaf</tissue>
    </source>
</reference>
<name>A0A438HST5_VITVI</name>
<dbReference type="GO" id="GO:0004674">
    <property type="term" value="F:protein serine/threonine kinase activity"/>
    <property type="evidence" value="ECO:0007669"/>
    <property type="project" value="UniProtKB-KW"/>
</dbReference>
<evidence type="ECO:0000313" key="10">
    <source>
        <dbReference type="EMBL" id="RVW87488.1"/>
    </source>
</evidence>
<dbReference type="Proteomes" id="UP000288805">
    <property type="component" value="Unassembled WGS sequence"/>
</dbReference>
<dbReference type="InterPro" id="IPR008271">
    <property type="entry name" value="Ser/Thr_kinase_AS"/>
</dbReference>
<sequence length="173" mass="19537">MGLNTYIEVVTPQILHFDIKPHNILLDKNFTPKVSDFGLAKSYPTDHSIVSLTAARGTRGYMAPEQKEEFECFCGAFKPNLLPFLVYEQINEGKDIEMEDATEEGKELSKKLIIVALWCIQLKPSDRPSMNKVVEMLEGNVELLQMPPKPLLTPQEVPAEDHVKQQKAGRNVN</sequence>
<dbReference type="PROSITE" id="PS50011">
    <property type="entry name" value="PROTEIN_KINASE_DOM"/>
    <property type="match status" value="1"/>
</dbReference>
<feature type="region of interest" description="Disordered" evidence="8">
    <location>
        <begin position="148"/>
        <end position="173"/>
    </location>
</feature>
<proteinExistence type="predicted"/>
<comment type="subcellular location">
    <subcellularLocation>
        <location evidence="1">Membrane</location>
        <topology evidence="1">Single-pass type I membrane protein</topology>
    </subcellularLocation>
</comment>
<keyword evidence="10" id="KW-0808">Transferase</keyword>
<dbReference type="SUPFAM" id="SSF56112">
    <property type="entry name" value="Protein kinase-like (PK-like)"/>
    <property type="match status" value="1"/>
</dbReference>
<dbReference type="EMBL" id="QGNW01000183">
    <property type="protein sequence ID" value="RVW87488.1"/>
    <property type="molecule type" value="Genomic_DNA"/>
</dbReference>
<gene>
    <name evidence="10" type="primary">LRK10_35</name>
    <name evidence="10" type="ORF">CK203_036267</name>
</gene>
<evidence type="ECO:0000256" key="5">
    <source>
        <dbReference type="ARBA" id="ARBA00022989"/>
    </source>
</evidence>
<keyword evidence="5" id="KW-1133">Transmembrane helix</keyword>
<dbReference type="InterPro" id="IPR011009">
    <property type="entry name" value="Kinase-like_dom_sf"/>
</dbReference>
<evidence type="ECO:0000259" key="9">
    <source>
        <dbReference type="PROSITE" id="PS50011"/>
    </source>
</evidence>
<dbReference type="GO" id="GO:0016020">
    <property type="term" value="C:membrane"/>
    <property type="evidence" value="ECO:0007669"/>
    <property type="project" value="UniProtKB-SubCell"/>
</dbReference>
<evidence type="ECO:0000256" key="7">
    <source>
        <dbReference type="ARBA" id="ARBA00023180"/>
    </source>
</evidence>
<organism evidence="10 11">
    <name type="scientific">Vitis vinifera</name>
    <name type="common">Grape</name>
    <dbReference type="NCBI Taxonomy" id="29760"/>
    <lineage>
        <taxon>Eukaryota</taxon>
        <taxon>Viridiplantae</taxon>
        <taxon>Streptophyta</taxon>
        <taxon>Embryophyta</taxon>
        <taxon>Tracheophyta</taxon>
        <taxon>Spermatophyta</taxon>
        <taxon>Magnoliopsida</taxon>
        <taxon>eudicotyledons</taxon>
        <taxon>Gunneridae</taxon>
        <taxon>Pentapetalae</taxon>
        <taxon>rosids</taxon>
        <taxon>Vitales</taxon>
        <taxon>Vitaceae</taxon>
        <taxon>Viteae</taxon>
        <taxon>Vitis</taxon>
    </lineage>
</organism>
<keyword evidence="2" id="KW-0723">Serine/threonine-protein kinase</keyword>
<evidence type="ECO:0000256" key="6">
    <source>
        <dbReference type="ARBA" id="ARBA00023136"/>
    </source>
</evidence>
<evidence type="ECO:0000256" key="1">
    <source>
        <dbReference type="ARBA" id="ARBA00004479"/>
    </source>
</evidence>
<dbReference type="PROSITE" id="PS00108">
    <property type="entry name" value="PROTEIN_KINASE_ST"/>
    <property type="match status" value="1"/>
</dbReference>
<accession>A0A438HST5</accession>
<dbReference type="PANTHER" id="PTHR27009">
    <property type="entry name" value="RUST RESISTANCE KINASE LR10-RELATED"/>
    <property type="match status" value="1"/>
</dbReference>
<feature type="domain" description="Protein kinase" evidence="9">
    <location>
        <begin position="1"/>
        <end position="144"/>
    </location>
</feature>
<dbReference type="AlphaFoldDB" id="A0A438HST5"/>
<evidence type="ECO:0000256" key="2">
    <source>
        <dbReference type="ARBA" id="ARBA00022527"/>
    </source>
</evidence>
<keyword evidence="7" id="KW-0325">Glycoprotein</keyword>
<dbReference type="Gene3D" id="1.10.510.10">
    <property type="entry name" value="Transferase(Phosphotransferase) domain 1"/>
    <property type="match status" value="2"/>
</dbReference>
<keyword evidence="4" id="KW-0732">Signal</keyword>
<protein>
    <submittedName>
        <fullName evidence="10">Rust resistance kinase Lr10</fullName>
    </submittedName>
</protein>
<evidence type="ECO:0000256" key="8">
    <source>
        <dbReference type="SAM" id="MobiDB-lite"/>
    </source>
</evidence>
<dbReference type="Pfam" id="PF00069">
    <property type="entry name" value="Pkinase"/>
    <property type="match status" value="1"/>
</dbReference>